<evidence type="ECO:0000313" key="16">
    <source>
        <dbReference type="EMBL" id="PPQ66777.1"/>
    </source>
</evidence>
<dbReference type="FunFam" id="3.40.50.10810:FF:000008">
    <property type="entry name" value="Chromatin structure-remodeling complex subunit snf21"/>
    <property type="match status" value="1"/>
</dbReference>
<dbReference type="Gene3D" id="3.40.50.10810">
    <property type="entry name" value="Tandem AAA-ATPase domain"/>
    <property type="match status" value="1"/>
</dbReference>
<evidence type="ECO:0000256" key="2">
    <source>
        <dbReference type="ARBA" id="ARBA00022741"/>
    </source>
</evidence>
<dbReference type="Pfam" id="PF07529">
    <property type="entry name" value="HSA"/>
    <property type="match status" value="1"/>
</dbReference>
<feature type="domain" description="QLQ" evidence="15">
    <location>
        <begin position="109"/>
        <end position="144"/>
    </location>
</feature>
<feature type="domain" description="HSA" evidence="14">
    <location>
        <begin position="405"/>
        <end position="477"/>
    </location>
</feature>
<dbReference type="EMBL" id="NHYE01005622">
    <property type="protein sequence ID" value="PPQ66777.1"/>
    <property type="molecule type" value="Genomic_DNA"/>
</dbReference>
<comment type="caution">
    <text evidence="16">The sequence shown here is derived from an EMBL/GenBank/DDBJ whole genome shotgun (WGS) entry which is preliminary data.</text>
</comment>
<dbReference type="PROSITE" id="PS51204">
    <property type="entry name" value="HSA"/>
    <property type="match status" value="1"/>
</dbReference>
<keyword evidence="3" id="KW-0378">Hydrolase</keyword>
<dbReference type="SMART" id="SM00487">
    <property type="entry name" value="DEXDc"/>
    <property type="match status" value="1"/>
</dbReference>
<dbReference type="InterPro" id="IPR014012">
    <property type="entry name" value="HSA_dom"/>
</dbReference>
<dbReference type="PROSITE" id="PS51194">
    <property type="entry name" value="HELICASE_CTER"/>
    <property type="match status" value="1"/>
</dbReference>
<dbReference type="GO" id="GO:0005524">
    <property type="term" value="F:ATP binding"/>
    <property type="evidence" value="ECO:0007669"/>
    <property type="project" value="InterPro"/>
</dbReference>
<evidence type="ECO:0000259" key="12">
    <source>
        <dbReference type="PROSITE" id="PS51192"/>
    </source>
</evidence>
<evidence type="ECO:0000256" key="10">
    <source>
        <dbReference type="SAM" id="MobiDB-lite"/>
    </source>
</evidence>
<evidence type="ECO:0000256" key="5">
    <source>
        <dbReference type="ARBA" id="ARBA00023015"/>
    </source>
</evidence>
<feature type="region of interest" description="Disordered" evidence="10">
    <location>
        <begin position="1410"/>
        <end position="1465"/>
    </location>
</feature>
<dbReference type="CDD" id="cd18793">
    <property type="entry name" value="SF2_C_SNF"/>
    <property type="match status" value="1"/>
</dbReference>
<sequence>MSAPLLANGILPNMAQQQHSQLRQPIPDIQQLILRANFLRKNPNEQKTPNELDNLLKYIQLMRERRGVPLQNNAQPMTNGHVNGTAAPASIASGPVPTQLPPTSQTPVSFTPDQINALRAQIQAFKLVSRGAPIPEHLQQAIRVPNNAIQDLEKSLHGPDVPARIVDAAVKAAKGEPSAPSIAPSTSERENSVKAEDVDAAPIDPAEYPKGPFLEDDVNSGIHPYNAYRHPFSHLKRPAELDPALFATRLQRLIIPTIMPAGLDAHQIINERERFIEARIQQRIRELESMPSTMGDGSFEANIDVMQDDKPKADKENDSSIATPLETLKPYSALIHPSTSAHGKLRALIELKSLRVLDKQRAMRAQVAERLVHGTMLPLNRLEFRKTRKPTIRDARAIEQLERRQRLERERRAKHKHVEQLGVICAHGKEVIAVNRAAQDRLTRLGRAVLNFHAHTEKEEQKRIEKLAKDRLRALKADDEEAYMKLIDTAKDTRITHLLRQTDAYLDSLAQAVVAQQNEGGPMDTNFDQEEGPTNETTFGAQINPDDVQEDRKVDYYAVAHRISEKITQQPSILVGGRLKEYQLKGLQWMVSLYNNRLNGILADEMGLGKTIQTISLITFLIETKRQRGPYLVIVPLSTMTNWSGEFAKWAPSVRVIAYKGNPAQRRALQGELRVGQFQVLLTTYEYIIKDRPHLSKIKWLHMIVDEGHRMKNTQSKLTQTLTTYYHSRYRLLLTGTPLQNNLPELWALLNFVLPKIFNSVKSFDEWFNTPFANSGTGDKIELNEEEALLIIRRLHKVLRPFLLRRLKKDVESELPDKVEKVIKVRMSALQSQLYKQMKKHKMIADGKDSKGKSGSVKGLSNELMQLRKICQHPFLFESVEDKISPGGFIDDKLIRTSGKIELLNRILPKFFATGHRVLIFFQMTKVMDIMEDFLKMMGWKYLRLDGGTKTEERAAFVQLFNAKDSEYQVFILSTRAGGLGLNLQTADTVIIFDSDWNPHADLQAQDRAHRIGQTQVVLILRFITEKSVEEAMYQRARYKLDIDDKVIQAGRFDNKSTQEEQEEFLRSILEADQEEDNEEAGDMNDEELNELIARNEDEAAVFREIDAKRERDLVESWRAQGNRGKPPQPLMQFEELPECYQADEPFEVKEVDEVLEGRGQRKRNVVSYNDGLSDDAWALALEEGEDLQELAERARERKDRRIQNKLLREAEASGRNTPASDADGGRGRKTKKGKAKATDYDLPPAGSKRKRGMKSMSVTPDLDDDDEDHDPKRRKTKANGNSNNSGPDIPPAVRDKMKKAFMECYKAVLACEDDTGRKRCELFRELPDRRDYPDYYQLITQPIALSVLRKRASSNYYKTVQAFRDDFRLMFNNARTYNQEGSWVYIDADEMEKVFNAAWDKAIVGSDLPGAPPAPGTGSASGSYASALTPMDDDERPPPPTRGRSAGRKQVLSDEEYLTPSDDE</sequence>
<evidence type="ECO:0000256" key="1">
    <source>
        <dbReference type="ARBA" id="ARBA00004123"/>
    </source>
</evidence>
<keyword evidence="7" id="KW-0804">Transcription</keyword>
<feature type="compositionally biased region" description="Low complexity" evidence="10">
    <location>
        <begin position="1417"/>
        <end position="1428"/>
    </location>
</feature>
<accession>A0A409VKL9</accession>
<dbReference type="SMART" id="SM01314">
    <property type="entry name" value="SnAC"/>
    <property type="match status" value="1"/>
</dbReference>
<proteinExistence type="predicted"/>
<evidence type="ECO:0000259" key="15">
    <source>
        <dbReference type="PROSITE" id="PS51666"/>
    </source>
</evidence>
<dbReference type="CDD" id="cd17996">
    <property type="entry name" value="DEXHc_SMARCA2_SMARCA4"/>
    <property type="match status" value="1"/>
</dbReference>
<dbReference type="SMART" id="SM00573">
    <property type="entry name" value="HSA"/>
    <property type="match status" value="1"/>
</dbReference>
<organism evidence="16 17">
    <name type="scientific">Gymnopilus dilepis</name>
    <dbReference type="NCBI Taxonomy" id="231916"/>
    <lineage>
        <taxon>Eukaryota</taxon>
        <taxon>Fungi</taxon>
        <taxon>Dikarya</taxon>
        <taxon>Basidiomycota</taxon>
        <taxon>Agaricomycotina</taxon>
        <taxon>Agaricomycetes</taxon>
        <taxon>Agaricomycetidae</taxon>
        <taxon>Agaricales</taxon>
        <taxon>Agaricineae</taxon>
        <taxon>Hymenogastraceae</taxon>
        <taxon>Gymnopilus</taxon>
    </lineage>
</organism>
<keyword evidence="6 9" id="KW-0103">Bromodomain</keyword>
<name>A0A409VKL9_9AGAR</name>
<dbReference type="PROSITE" id="PS51192">
    <property type="entry name" value="HELICASE_ATP_BIND_1"/>
    <property type="match status" value="1"/>
</dbReference>
<dbReference type="GO" id="GO:0042393">
    <property type="term" value="F:histone binding"/>
    <property type="evidence" value="ECO:0007669"/>
    <property type="project" value="InterPro"/>
</dbReference>
<keyword evidence="5" id="KW-0805">Transcription regulation</keyword>
<reference evidence="16 17" key="1">
    <citation type="journal article" date="2018" name="Evol. Lett.">
        <title>Horizontal gene cluster transfer increased hallucinogenic mushroom diversity.</title>
        <authorList>
            <person name="Reynolds H.T."/>
            <person name="Vijayakumar V."/>
            <person name="Gluck-Thaler E."/>
            <person name="Korotkin H.B."/>
            <person name="Matheny P.B."/>
            <person name="Slot J.C."/>
        </authorList>
    </citation>
    <scope>NUCLEOTIDE SEQUENCE [LARGE SCALE GENOMIC DNA]</scope>
    <source>
        <strain evidence="16 17">SRW20</strain>
    </source>
</reference>
<dbReference type="GO" id="GO:0016787">
    <property type="term" value="F:hydrolase activity"/>
    <property type="evidence" value="ECO:0007669"/>
    <property type="project" value="UniProtKB-KW"/>
</dbReference>
<feature type="domain" description="Helicase C-terminal" evidence="13">
    <location>
        <begin position="903"/>
        <end position="1064"/>
    </location>
</feature>
<evidence type="ECO:0000313" key="17">
    <source>
        <dbReference type="Proteomes" id="UP000284706"/>
    </source>
</evidence>
<evidence type="ECO:0000256" key="8">
    <source>
        <dbReference type="ARBA" id="ARBA00023242"/>
    </source>
</evidence>
<dbReference type="InterPro" id="IPR001487">
    <property type="entry name" value="Bromodomain"/>
</dbReference>
<dbReference type="Pfam" id="PF00176">
    <property type="entry name" value="SNF2-rel_dom"/>
    <property type="match status" value="1"/>
</dbReference>
<keyword evidence="17" id="KW-1185">Reference proteome</keyword>
<dbReference type="Pfam" id="PF14619">
    <property type="entry name" value="SnAC"/>
    <property type="match status" value="1"/>
</dbReference>
<dbReference type="PRINTS" id="PR00503">
    <property type="entry name" value="BROMODOMAIN"/>
</dbReference>
<dbReference type="InterPro" id="IPR014001">
    <property type="entry name" value="Helicase_ATP-bd"/>
</dbReference>
<protein>
    <submittedName>
        <fullName evidence="16">Uncharacterized protein</fullName>
    </submittedName>
</protein>
<gene>
    <name evidence="16" type="ORF">CVT26_009763</name>
</gene>
<dbReference type="SMART" id="SM00490">
    <property type="entry name" value="HELICc"/>
    <property type="match status" value="1"/>
</dbReference>
<feature type="compositionally biased region" description="Acidic residues" evidence="10">
    <location>
        <begin position="1454"/>
        <end position="1465"/>
    </location>
</feature>
<dbReference type="GO" id="GO:0006355">
    <property type="term" value="P:regulation of DNA-templated transcription"/>
    <property type="evidence" value="ECO:0007669"/>
    <property type="project" value="InterPro"/>
</dbReference>
<dbReference type="STRING" id="231916.A0A409VKL9"/>
<dbReference type="Pfam" id="PF00439">
    <property type="entry name" value="Bromodomain"/>
    <property type="match status" value="1"/>
</dbReference>
<dbReference type="InterPro" id="IPR001650">
    <property type="entry name" value="Helicase_C-like"/>
</dbReference>
<evidence type="ECO:0000256" key="6">
    <source>
        <dbReference type="ARBA" id="ARBA00023117"/>
    </source>
</evidence>
<dbReference type="InterPro" id="IPR014978">
    <property type="entry name" value="Gln-Leu-Gln_QLQ"/>
</dbReference>
<dbReference type="GO" id="GO:0006338">
    <property type="term" value="P:chromatin remodeling"/>
    <property type="evidence" value="ECO:0007669"/>
    <property type="project" value="UniProtKB-ARBA"/>
</dbReference>
<feature type="region of interest" description="Disordered" evidence="10">
    <location>
        <begin position="174"/>
        <end position="195"/>
    </location>
</feature>
<dbReference type="Gene3D" id="1.20.920.10">
    <property type="entry name" value="Bromodomain-like"/>
    <property type="match status" value="1"/>
</dbReference>
<dbReference type="SMART" id="SM00951">
    <property type="entry name" value="QLQ"/>
    <property type="match status" value="1"/>
</dbReference>
<dbReference type="InterPro" id="IPR027417">
    <property type="entry name" value="P-loop_NTPase"/>
</dbReference>
<keyword evidence="2" id="KW-0547">Nucleotide-binding</keyword>
<evidence type="ECO:0000259" key="11">
    <source>
        <dbReference type="PROSITE" id="PS50014"/>
    </source>
</evidence>
<dbReference type="SUPFAM" id="SSF52540">
    <property type="entry name" value="P-loop containing nucleoside triphosphate hydrolases"/>
    <property type="match status" value="2"/>
</dbReference>
<dbReference type="Pfam" id="PF00271">
    <property type="entry name" value="Helicase_C"/>
    <property type="match status" value="1"/>
</dbReference>
<dbReference type="PROSITE" id="PS51666">
    <property type="entry name" value="QLQ"/>
    <property type="match status" value="1"/>
</dbReference>
<dbReference type="OrthoDB" id="5857104at2759"/>
<dbReference type="InterPro" id="IPR036427">
    <property type="entry name" value="Bromodomain-like_sf"/>
</dbReference>
<evidence type="ECO:0000256" key="3">
    <source>
        <dbReference type="ARBA" id="ARBA00022801"/>
    </source>
</evidence>
<dbReference type="Pfam" id="PF08880">
    <property type="entry name" value="QLQ"/>
    <property type="match status" value="1"/>
</dbReference>
<evidence type="ECO:0000256" key="7">
    <source>
        <dbReference type="ARBA" id="ARBA00023163"/>
    </source>
</evidence>
<feature type="domain" description="Bromo" evidence="11">
    <location>
        <begin position="1316"/>
        <end position="1386"/>
    </location>
</feature>
<dbReference type="SUPFAM" id="SSF47370">
    <property type="entry name" value="Bromodomain"/>
    <property type="match status" value="1"/>
</dbReference>
<comment type="subcellular location">
    <subcellularLocation>
        <location evidence="1">Nucleus</location>
    </subcellularLocation>
</comment>
<dbReference type="GO" id="GO:0005634">
    <property type="term" value="C:nucleus"/>
    <property type="evidence" value="ECO:0007669"/>
    <property type="project" value="UniProtKB-SubCell"/>
</dbReference>
<dbReference type="Gene3D" id="3.40.50.300">
    <property type="entry name" value="P-loop containing nucleotide triphosphate hydrolases"/>
    <property type="match status" value="1"/>
</dbReference>
<evidence type="ECO:0000256" key="4">
    <source>
        <dbReference type="ARBA" id="ARBA00022840"/>
    </source>
</evidence>
<dbReference type="InParanoid" id="A0A409VKL9"/>
<evidence type="ECO:0000256" key="9">
    <source>
        <dbReference type="PROSITE-ProRule" id="PRU00035"/>
    </source>
</evidence>
<keyword evidence="8" id="KW-0539">Nucleus</keyword>
<dbReference type="Gene3D" id="1.20.5.170">
    <property type="match status" value="1"/>
</dbReference>
<dbReference type="Proteomes" id="UP000284706">
    <property type="component" value="Unassembled WGS sequence"/>
</dbReference>
<dbReference type="InterPro" id="IPR049730">
    <property type="entry name" value="SNF2/RAD54-like_C"/>
</dbReference>
<evidence type="ECO:0000259" key="14">
    <source>
        <dbReference type="PROSITE" id="PS51204"/>
    </source>
</evidence>
<keyword evidence="4" id="KW-0067">ATP-binding</keyword>
<dbReference type="InterPro" id="IPR029295">
    <property type="entry name" value="SnAC"/>
</dbReference>
<dbReference type="InterPro" id="IPR000330">
    <property type="entry name" value="SNF2_N"/>
</dbReference>
<dbReference type="PANTHER" id="PTHR10799">
    <property type="entry name" value="SNF2/RAD54 HELICASE FAMILY"/>
    <property type="match status" value="1"/>
</dbReference>
<evidence type="ECO:0000259" key="13">
    <source>
        <dbReference type="PROSITE" id="PS51194"/>
    </source>
</evidence>
<dbReference type="SMART" id="SM00297">
    <property type="entry name" value="BROMO"/>
    <property type="match status" value="1"/>
</dbReference>
<dbReference type="PROSITE" id="PS50014">
    <property type="entry name" value="BROMODOMAIN_2"/>
    <property type="match status" value="1"/>
</dbReference>
<dbReference type="FunCoup" id="A0A409VKL9">
    <property type="interactions" value="679"/>
</dbReference>
<feature type="domain" description="Helicase ATP-binding" evidence="12">
    <location>
        <begin position="591"/>
        <end position="756"/>
    </location>
</feature>
<feature type="region of interest" description="Disordered" evidence="10">
    <location>
        <begin position="1208"/>
        <end position="1294"/>
    </location>
</feature>
<dbReference type="InterPro" id="IPR038718">
    <property type="entry name" value="SNF2-like_sf"/>
</dbReference>